<dbReference type="PANTHER" id="PTHR43744">
    <property type="entry name" value="ABC TRANSPORTER PERMEASE PROTEIN MG189-RELATED-RELATED"/>
    <property type="match status" value="1"/>
</dbReference>
<dbReference type="CDD" id="cd06261">
    <property type="entry name" value="TM_PBP2"/>
    <property type="match status" value="1"/>
</dbReference>
<comment type="subcellular location">
    <subcellularLocation>
        <location evidence="1 7">Cell membrane</location>
        <topology evidence="1 7">Multi-pass membrane protein</topology>
    </subcellularLocation>
</comment>
<dbReference type="EMBL" id="JADBEM010000001">
    <property type="protein sequence ID" value="MBE1610565.1"/>
    <property type="molecule type" value="Genomic_DNA"/>
</dbReference>
<keyword evidence="4 7" id="KW-0812">Transmembrane</keyword>
<feature type="transmembrane region" description="Helical" evidence="7">
    <location>
        <begin position="179"/>
        <end position="204"/>
    </location>
</feature>
<gene>
    <name evidence="9" type="ORF">HEB94_007413</name>
</gene>
<dbReference type="PANTHER" id="PTHR43744:SF12">
    <property type="entry name" value="ABC TRANSPORTER PERMEASE PROTEIN MG189-RELATED"/>
    <property type="match status" value="1"/>
</dbReference>
<evidence type="ECO:0000256" key="7">
    <source>
        <dbReference type="RuleBase" id="RU363032"/>
    </source>
</evidence>
<dbReference type="SUPFAM" id="SSF161098">
    <property type="entry name" value="MetI-like"/>
    <property type="match status" value="1"/>
</dbReference>
<dbReference type="InterPro" id="IPR035906">
    <property type="entry name" value="MetI-like_sf"/>
</dbReference>
<dbReference type="AlphaFoldDB" id="A0A927N0W1"/>
<reference evidence="9" key="1">
    <citation type="submission" date="2020-10" db="EMBL/GenBank/DDBJ databases">
        <title>Sequencing the genomes of 1000 actinobacteria strains.</title>
        <authorList>
            <person name="Klenk H.-P."/>
        </authorList>
    </citation>
    <scope>NUCLEOTIDE SEQUENCE</scope>
    <source>
        <strain evidence="9">DSM 45354</strain>
    </source>
</reference>
<feature type="transmembrane region" description="Helical" evidence="7">
    <location>
        <begin position="12"/>
        <end position="33"/>
    </location>
</feature>
<dbReference type="RefSeq" id="WP_192753919.1">
    <property type="nucleotide sequence ID" value="NZ_BAABJL010000095.1"/>
</dbReference>
<evidence type="ECO:0000313" key="9">
    <source>
        <dbReference type="EMBL" id="MBE1610565.1"/>
    </source>
</evidence>
<evidence type="ECO:0000313" key="10">
    <source>
        <dbReference type="Proteomes" id="UP000638648"/>
    </source>
</evidence>
<comment type="similarity">
    <text evidence="7">Belongs to the binding-protein-dependent transport system permease family.</text>
</comment>
<dbReference type="Pfam" id="PF00528">
    <property type="entry name" value="BPD_transp_1"/>
    <property type="match status" value="1"/>
</dbReference>
<keyword evidence="5 7" id="KW-1133">Transmembrane helix</keyword>
<keyword evidence="6 7" id="KW-0472">Membrane</keyword>
<dbReference type="Gene3D" id="1.10.3720.10">
    <property type="entry name" value="MetI-like"/>
    <property type="match status" value="1"/>
</dbReference>
<feature type="domain" description="ABC transmembrane type-1" evidence="8">
    <location>
        <begin position="67"/>
        <end position="258"/>
    </location>
</feature>
<evidence type="ECO:0000256" key="1">
    <source>
        <dbReference type="ARBA" id="ARBA00004651"/>
    </source>
</evidence>
<evidence type="ECO:0000256" key="4">
    <source>
        <dbReference type="ARBA" id="ARBA00022692"/>
    </source>
</evidence>
<keyword evidence="10" id="KW-1185">Reference proteome</keyword>
<feature type="transmembrane region" description="Helical" evidence="7">
    <location>
        <begin position="71"/>
        <end position="93"/>
    </location>
</feature>
<name>A0A927N0W1_9ACTN</name>
<comment type="caution">
    <text evidence="9">The sequence shown here is derived from an EMBL/GenBank/DDBJ whole genome shotgun (WGS) entry which is preliminary data.</text>
</comment>
<dbReference type="GO" id="GO:0055085">
    <property type="term" value="P:transmembrane transport"/>
    <property type="evidence" value="ECO:0007669"/>
    <property type="project" value="InterPro"/>
</dbReference>
<accession>A0A927N0W1</accession>
<evidence type="ECO:0000256" key="2">
    <source>
        <dbReference type="ARBA" id="ARBA00022448"/>
    </source>
</evidence>
<dbReference type="PROSITE" id="PS50928">
    <property type="entry name" value="ABC_TM1"/>
    <property type="match status" value="1"/>
</dbReference>
<feature type="transmembrane region" description="Helical" evidence="7">
    <location>
        <begin position="136"/>
        <end position="158"/>
    </location>
</feature>
<keyword evidence="3" id="KW-1003">Cell membrane</keyword>
<dbReference type="Proteomes" id="UP000638648">
    <property type="component" value="Unassembled WGS sequence"/>
</dbReference>
<keyword evidence="2 7" id="KW-0813">Transport</keyword>
<evidence type="ECO:0000256" key="6">
    <source>
        <dbReference type="ARBA" id="ARBA00023136"/>
    </source>
</evidence>
<dbReference type="InterPro" id="IPR000515">
    <property type="entry name" value="MetI-like"/>
</dbReference>
<feature type="transmembrane region" description="Helical" evidence="7">
    <location>
        <begin position="102"/>
        <end position="124"/>
    </location>
</feature>
<evidence type="ECO:0000259" key="8">
    <source>
        <dbReference type="PROSITE" id="PS50928"/>
    </source>
</evidence>
<sequence length="272" mass="29900">MISKREAALNYLILGVFAIIALFPLLGVLSSALTDPSQSGASLSFPSSPHFANFATAWNEGHFGTYMRSSVIVTVSVVVIAGVLAILAGYAFATMRFPGRSVLFYILLLGLMVPSEALIIPLYYDLRGVGLTDTYWSLIFPQVAQSLAFCTFWMRSFFRGVPNSLIEAAKLDGATRWSVLWRILVPISRPALLTMAMLIFMWTWNEFLMPLVMITNENLRTAPLGLAFFQGQHTSQFALLAAGATIVAFPVVIVYLFLQRHFIAGMLAGAVK</sequence>
<feature type="transmembrane region" description="Helical" evidence="7">
    <location>
        <begin position="237"/>
        <end position="258"/>
    </location>
</feature>
<protein>
    <submittedName>
        <fullName evidence="9">Raffinose/stachyose/melibiose transport system permease protein</fullName>
    </submittedName>
</protein>
<proteinExistence type="inferred from homology"/>
<evidence type="ECO:0000256" key="5">
    <source>
        <dbReference type="ARBA" id="ARBA00022989"/>
    </source>
</evidence>
<organism evidence="9 10">
    <name type="scientific">Actinopolymorpha pittospori</name>
    <dbReference type="NCBI Taxonomy" id="648752"/>
    <lineage>
        <taxon>Bacteria</taxon>
        <taxon>Bacillati</taxon>
        <taxon>Actinomycetota</taxon>
        <taxon>Actinomycetes</taxon>
        <taxon>Propionibacteriales</taxon>
        <taxon>Actinopolymorphaceae</taxon>
        <taxon>Actinopolymorpha</taxon>
    </lineage>
</organism>
<dbReference type="GO" id="GO:0005886">
    <property type="term" value="C:plasma membrane"/>
    <property type="evidence" value="ECO:0007669"/>
    <property type="project" value="UniProtKB-SubCell"/>
</dbReference>
<evidence type="ECO:0000256" key="3">
    <source>
        <dbReference type="ARBA" id="ARBA00022475"/>
    </source>
</evidence>